<dbReference type="InterPro" id="IPR002523">
    <property type="entry name" value="MgTranspt_CorA/ZnTranspt_ZntB"/>
</dbReference>
<evidence type="ECO:0000313" key="3">
    <source>
        <dbReference type="Proteomes" id="UP001610334"/>
    </source>
</evidence>
<comment type="caution">
    <text evidence="2">The sequence shown here is derived from an EMBL/GenBank/DDBJ whole genome shotgun (WGS) entry which is preliminary data.</text>
</comment>
<dbReference type="Proteomes" id="UP001610334">
    <property type="component" value="Unassembled WGS sequence"/>
</dbReference>
<proteinExistence type="predicted"/>
<feature type="transmembrane region" description="Helical" evidence="1">
    <location>
        <begin position="499"/>
        <end position="517"/>
    </location>
</feature>
<dbReference type="Pfam" id="PF01544">
    <property type="entry name" value="CorA"/>
    <property type="match status" value="1"/>
</dbReference>
<dbReference type="EMBL" id="JBFXLT010000187">
    <property type="protein sequence ID" value="KAL2802378.1"/>
    <property type="molecule type" value="Genomic_DNA"/>
</dbReference>
<protein>
    <submittedName>
        <fullName evidence="2">Uncharacterized protein</fullName>
    </submittedName>
</protein>
<feature type="transmembrane region" description="Helical" evidence="1">
    <location>
        <begin position="592"/>
        <end position="612"/>
    </location>
</feature>
<keyword evidence="1" id="KW-0812">Transmembrane</keyword>
<keyword evidence="1" id="KW-1133">Transmembrane helix</keyword>
<keyword evidence="1" id="KW-0472">Membrane</keyword>
<sequence>MAQNFLTARRRYVENVQRLSTTVPGYDQLARGIEGGDVSITRIDFGNEGYGHLAPLVKPDRDDTLSDPRQLYRWLREHGLENITTRYVLVEDIDTEIVYTLGATFGIELQFFLDHMNNQVSGSTPGERDHRIRWNTWNLAKPYLSFHWYRPVCRNRMLNGAFRRKQVEARYESVTSVTREFTRKGEPQNIYTLEVVRATSNTLRPEWDLSGSEVVGGEAELVAIDERASIYQTTLDGCQYVIMLLDAVPKESRATWTERASEPQKPYTPPDDTDFEVTDLYEGLVPRFTPDISAGKIPSLGNQELKEVYETMHSTMTCLWNNSNPANQVPTATRQSCKHLPFIHLFRIVTSDTLGLLHLLENIQSEIVQSTASQDAQIDDILSKRTFIANLHAYLPALSQELKKALKALLERGNGETSQHESIRELGEYFERTIQDLKEASNAITGTLQFIESHRAILEAESITRLTELAFLFIPLSFAASVFSMQIQELTSPVPVWNFIVFAVSLSTSTYALRLFARSAWVHRQKQAVLNSIRARSAVRPAAPIRNAVFFAWVIARIGPAMVVIFTVACFLVPLFGVIWTRQLDLGLKIGLSLLFLVFMASITGTVILAIPDLRRWLQKGMQIKWYNAVEEGAALTRSKPL</sequence>
<name>A0ABR4GTH9_9EURO</name>
<reference evidence="2 3" key="1">
    <citation type="submission" date="2024-07" db="EMBL/GenBank/DDBJ databases">
        <title>Section-level genome sequencing and comparative genomics of Aspergillus sections Usti and Cavernicolus.</title>
        <authorList>
            <consortium name="Lawrence Berkeley National Laboratory"/>
            <person name="Nybo J.L."/>
            <person name="Vesth T.C."/>
            <person name="Theobald S."/>
            <person name="Frisvad J.C."/>
            <person name="Larsen T.O."/>
            <person name="Kjaerboelling I."/>
            <person name="Rothschild-Mancinelli K."/>
            <person name="Lyhne E.K."/>
            <person name="Kogle M.E."/>
            <person name="Barry K."/>
            <person name="Clum A."/>
            <person name="Na H."/>
            <person name="Ledsgaard L."/>
            <person name="Lin J."/>
            <person name="Lipzen A."/>
            <person name="Kuo A."/>
            <person name="Riley R."/>
            <person name="Mondo S."/>
            <person name="Labutti K."/>
            <person name="Haridas S."/>
            <person name="Pangalinan J."/>
            <person name="Salamov A.A."/>
            <person name="Simmons B.A."/>
            <person name="Magnuson J.K."/>
            <person name="Chen J."/>
            <person name="Drula E."/>
            <person name="Henrissat B."/>
            <person name="Wiebenga A."/>
            <person name="Lubbers R.J."/>
            <person name="Gomes A.C."/>
            <person name="Makela M.R."/>
            <person name="Stajich J."/>
            <person name="Grigoriev I.V."/>
            <person name="Mortensen U.H."/>
            <person name="De Vries R.P."/>
            <person name="Baker S.E."/>
            <person name="Andersen M.R."/>
        </authorList>
    </citation>
    <scope>NUCLEOTIDE SEQUENCE [LARGE SCALE GENOMIC DNA]</scope>
    <source>
        <strain evidence="2 3">CBS 588.65</strain>
    </source>
</reference>
<gene>
    <name evidence="2" type="ORF">BJX63DRAFT_115459</name>
</gene>
<accession>A0ABR4GTH9</accession>
<dbReference type="Gene3D" id="1.20.58.340">
    <property type="entry name" value="Magnesium transport protein CorA, transmembrane region"/>
    <property type="match status" value="1"/>
</dbReference>
<keyword evidence="3" id="KW-1185">Reference proteome</keyword>
<evidence type="ECO:0000256" key="1">
    <source>
        <dbReference type="SAM" id="Phobius"/>
    </source>
</evidence>
<organism evidence="2 3">
    <name type="scientific">Aspergillus granulosus</name>
    <dbReference type="NCBI Taxonomy" id="176169"/>
    <lineage>
        <taxon>Eukaryota</taxon>
        <taxon>Fungi</taxon>
        <taxon>Dikarya</taxon>
        <taxon>Ascomycota</taxon>
        <taxon>Pezizomycotina</taxon>
        <taxon>Eurotiomycetes</taxon>
        <taxon>Eurotiomycetidae</taxon>
        <taxon>Eurotiales</taxon>
        <taxon>Aspergillaceae</taxon>
        <taxon>Aspergillus</taxon>
        <taxon>Aspergillus subgen. Nidulantes</taxon>
    </lineage>
</organism>
<evidence type="ECO:0000313" key="2">
    <source>
        <dbReference type="EMBL" id="KAL2802378.1"/>
    </source>
</evidence>
<feature type="transmembrane region" description="Helical" evidence="1">
    <location>
        <begin position="550"/>
        <end position="580"/>
    </location>
</feature>